<sequence length="268" mass="28569">MIAAAGEHDAQALKVLGRRILEVVAPEVAEAHEARLLEAEEAQANASARFTMSEDGPGRVHGRFTLPALQGAMLRTQLDALVHAQHTGDTGDTDTKAQPLPHRRGLAFAAWVERYPVDRLPATGGGVAATVVVTMTVESLLGGLEAAGLSTGGVISAAQARRLACQAGIIPAVLGGRSQVLDLGRKRRFHTGPQRTAMALRDGGCTAVGCDRPPAACQAHHDTAWSRGGGTSVEKGRLLCRRHHTWIHDPRFTHTRRPDGKVAFHRRT</sequence>
<dbReference type="SMART" id="SM00507">
    <property type="entry name" value="HNHc"/>
    <property type="match status" value="1"/>
</dbReference>
<evidence type="ECO:0000313" key="2">
    <source>
        <dbReference type="EMBL" id="MFC5177225.1"/>
    </source>
</evidence>
<dbReference type="InterPro" id="IPR003870">
    <property type="entry name" value="DUF222"/>
</dbReference>
<evidence type="ECO:0000259" key="1">
    <source>
        <dbReference type="SMART" id="SM00507"/>
    </source>
</evidence>
<dbReference type="InterPro" id="IPR003615">
    <property type="entry name" value="HNH_nuc"/>
</dbReference>
<protein>
    <submittedName>
        <fullName evidence="2">DUF222 domain-containing protein</fullName>
    </submittedName>
</protein>
<accession>A0ABW0BJE1</accession>
<keyword evidence="3" id="KW-1185">Reference proteome</keyword>
<dbReference type="CDD" id="cd00085">
    <property type="entry name" value="HNHc"/>
    <property type="match status" value="1"/>
</dbReference>
<dbReference type="Proteomes" id="UP001596087">
    <property type="component" value="Unassembled WGS sequence"/>
</dbReference>
<gene>
    <name evidence="2" type="ORF">ACFPGP_11115</name>
</gene>
<comment type="caution">
    <text evidence="2">The sequence shown here is derived from an EMBL/GenBank/DDBJ whole genome shotgun (WGS) entry which is preliminary data.</text>
</comment>
<evidence type="ECO:0000313" key="3">
    <source>
        <dbReference type="Proteomes" id="UP001596087"/>
    </source>
</evidence>
<dbReference type="RefSeq" id="WP_378590131.1">
    <property type="nucleotide sequence ID" value="NZ_JBHSKD010000009.1"/>
</dbReference>
<dbReference type="Pfam" id="PF02720">
    <property type="entry name" value="DUF222"/>
    <property type="match status" value="1"/>
</dbReference>
<proteinExistence type="predicted"/>
<organism evidence="2 3">
    <name type="scientific">Nocardioides taihuensis</name>
    <dbReference type="NCBI Taxonomy" id="1835606"/>
    <lineage>
        <taxon>Bacteria</taxon>
        <taxon>Bacillati</taxon>
        <taxon>Actinomycetota</taxon>
        <taxon>Actinomycetes</taxon>
        <taxon>Propionibacteriales</taxon>
        <taxon>Nocardioidaceae</taxon>
        <taxon>Nocardioides</taxon>
    </lineage>
</organism>
<reference evidence="3" key="1">
    <citation type="journal article" date="2019" name="Int. J. Syst. Evol. Microbiol.">
        <title>The Global Catalogue of Microorganisms (GCM) 10K type strain sequencing project: providing services to taxonomists for standard genome sequencing and annotation.</title>
        <authorList>
            <consortium name="The Broad Institute Genomics Platform"/>
            <consortium name="The Broad Institute Genome Sequencing Center for Infectious Disease"/>
            <person name="Wu L."/>
            <person name="Ma J."/>
        </authorList>
    </citation>
    <scope>NUCLEOTIDE SEQUENCE [LARGE SCALE GENOMIC DNA]</scope>
    <source>
        <strain evidence="3">DFY41</strain>
    </source>
</reference>
<dbReference type="EMBL" id="JBHSKD010000009">
    <property type="protein sequence ID" value="MFC5177225.1"/>
    <property type="molecule type" value="Genomic_DNA"/>
</dbReference>
<name>A0ABW0BJE1_9ACTN</name>
<feature type="domain" description="HNH nuclease" evidence="1">
    <location>
        <begin position="193"/>
        <end position="245"/>
    </location>
</feature>